<dbReference type="Pfam" id="PF00583">
    <property type="entry name" value="Acetyltransf_1"/>
    <property type="match status" value="1"/>
</dbReference>
<dbReference type="Proteomes" id="UP000036395">
    <property type="component" value="Unassembled WGS sequence"/>
</dbReference>
<evidence type="ECO:0000256" key="1">
    <source>
        <dbReference type="ARBA" id="ARBA00022679"/>
    </source>
</evidence>
<dbReference type="Gene3D" id="3.40.630.30">
    <property type="match status" value="1"/>
</dbReference>
<reference evidence="5 7" key="2">
    <citation type="submission" date="2016-10" db="EMBL/GenBank/DDBJ databases">
        <authorList>
            <person name="Varghese N."/>
            <person name="Submissions S."/>
        </authorList>
    </citation>
    <scope>NUCLEOTIDE SEQUENCE [LARGE SCALE GENOMIC DNA]</scope>
    <source>
        <strain evidence="5 7">BS3652</strain>
    </source>
</reference>
<dbReference type="GO" id="GO:0016747">
    <property type="term" value="F:acyltransferase activity, transferring groups other than amino-acyl groups"/>
    <property type="evidence" value="ECO:0007669"/>
    <property type="project" value="InterPro"/>
</dbReference>
<dbReference type="InterPro" id="IPR050832">
    <property type="entry name" value="Bact_Acetyltransf"/>
</dbReference>
<protein>
    <submittedName>
        <fullName evidence="4 5">Acetyltransferase</fullName>
    </submittedName>
</protein>
<dbReference type="PATRIC" id="fig|47884.3.peg.2012"/>
<dbReference type="CDD" id="cd04301">
    <property type="entry name" value="NAT_SF"/>
    <property type="match status" value="1"/>
</dbReference>
<dbReference type="Proteomes" id="UP000183155">
    <property type="component" value="Unassembled WGS sequence"/>
</dbReference>
<evidence type="ECO:0000313" key="5">
    <source>
        <dbReference type="EMBL" id="SEC38838.1"/>
    </source>
</evidence>
<reference evidence="4 6" key="1">
    <citation type="submission" date="2015-02" db="EMBL/GenBank/DDBJ databases">
        <title>Pseudomonas helleri sp. nov. and Pseudomonas weihenstephanensis sp. nov., isolated from raw cows milk.</title>
        <authorList>
            <person name="von Neubeck M."/>
            <person name="Huptas C."/>
            <person name="Wenning M."/>
            <person name="Scherer S."/>
        </authorList>
    </citation>
    <scope>NUCLEOTIDE SEQUENCE [LARGE SCALE GENOMIC DNA]</scope>
    <source>
        <strain evidence="4 6">DSM 21104</strain>
    </source>
</reference>
<evidence type="ECO:0000313" key="6">
    <source>
        <dbReference type="Proteomes" id="UP000036395"/>
    </source>
</evidence>
<comment type="caution">
    <text evidence="4">The sequence shown here is derived from an EMBL/GenBank/DDBJ whole genome shotgun (WGS) entry which is preliminary data.</text>
</comment>
<dbReference type="InterPro" id="IPR000182">
    <property type="entry name" value="GNAT_dom"/>
</dbReference>
<evidence type="ECO:0000256" key="2">
    <source>
        <dbReference type="ARBA" id="ARBA00023315"/>
    </source>
</evidence>
<keyword evidence="1 4" id="KW-0808">Transferase</keyword>
<gene>
    <name evidence="5" type="ORF">SAMN04490203_2319</name>
    <name evidence="4" type="ORF">TU78_07980</name>
</gene>
<accession>A0A0J6JNA0</accession>
<organism evidence="4 6">
    <name type="scientific">Pseudomonas taetrolens</name>
    <dbReference type="NCBI Taxonomy" id="47884"/>
    <lineage>
        <taxon>Bacteria</taxon>
        <taxon>Pseudomonadati</taxon>
        <taxon>Pseudomonadota</taxon>
        <taxon>Gammaproteobacteria</taxon>
        <taxon>Pseudomonadales</taxon>
        <taxon>Pseudomonadaceae</taxon>
        <taxon>Pseudomonas</taxon>
    </lineage>
</organism>
<dbReference type="AlphaFoldDB" id="A0A0J6JNA0"/>
<proteinExistence type="predicted"/>
<dbReference type="PROSITE" id="PS51186">
    <property type="entry name" value="GNAT"/>
    <property type="match status" value="1"/>
</dbReference>
<dbReference type="PANTHER" id="PTHR43877:SF2">
    <property type="entry name" value="AMINOALKYLPHOSPHONATE N-ACETYLTRANSFERASE-RELATED"/>
    <property type="match status" value="1"/>
</dbReference>
<dbReference type="InterPro" id="IPR016181">
    <property type="entry name" value="Acyl_CoA_acyltransferase"/>
</dbReference>
<evidence type="ECO:0000259" key="3">
    <source>
        <dbReference type="PROSITE" id="PS51186"/>
    </source>
</evidence>
<evidence type="ECO:0000313" key="4">
    <source>
        <dbReference type="EMBL" id="KMM85282.1"/>
    </source>
</evidence>
<evidence type="ECO:0000313" key="7">
    <source>
        <dbReference type="Proteomes" id="UP000183155"/>
    </source>
</evidence>
<dbReference type="EMBL" id="FNRS01000001">
    <property type="protein sequence ID" value="SEC38838.1"/>
    <property type="molecule type" value="Genomic_DNA"/>
</dbReference>
<dbReference type="SUPFAM" id="SSF55729">
    <property type="entry name" value="Acyl-CoA N-acyltransferases (Nat)"/>
    <property type="match status" value="1"/>
</dbReference>
<name>A0A0J6JNA0_PSETA</name>
<dbReference type="EMBL" id="JYLA01000003">
    <property type="protein sequence ID" value="KMM85282.1"/>
    <property type="molecule type" value="Genomic_DNA"/>
</dbReference>
<sequence>MGLHTIRAVTAAEVPDVLDFVMQARAGLFPALSAGGLPADLADFRQVYLEGEGRFLIAVENSRIIGSIGYLPYDRRFAQLDYRGARVVEVVRLFVLPEYRRAGLARALYRAVQALAADIGVEVMYLHTHPFLPGAIEFWGRQGFTVVDVETDPVWQTTHMEYRLPVA</sequence>
<keyword evidence="7" id="KW-1185">Reference proteome</keyword>
<dbReference type="PANTHER" id="PTHR43877">
    <property type="entry name" value="AMINOALKYLPHOSPHONATE N-ACETYLTRANSFERASE-RELATED-RELATED"/>
    <property type="match status" value="1"/>
</dbReference>
<keyword evidence="2" id="KW-0012">Acyltransferase</keyword>
<feature type="domain" description="N-acetyltransferase" evidence="3">
    <location>
        <begin position="4"/>
        <end position="165"/>
    </location>
</feature>
<dbReference type="STRING" id="47884.SAMN04490203_2319"/>
<dbReference type="RefSeq" id="WP_048379946.1">
    <property type="nucleotide sequence ID" value="NZ_FNRS01000001.1"/>
</dbReference>
<dbReference type="OrthoDB" id="6703393at2"/>